<dbReference type="PANTHER" id="PTHR30383:SF24">
    <property type="entry name" value="THIOESTERASE 1_PROTEASE 1_LYSOPHOSPHOLIPASE L1"/>
    <property type="match status" value="1"/>
</dbReference>
<name>A0A1Y6C3J2_9BACT</name>
<accession>A0A1Y6C3J2</accession>
<evidence type="ECO:0000313" key="4">
    <source>
        <dbReference type="Proteomes" id="UP000192907"/>
    </source>
</evidence>
<organism evidence="3 4">
    <name type="scientific">Pseudobacteriovorax antillogorgiicola</name>
    <dbReference type="NCBI Taxonomy" id="1513793"/>
    <lineage>
        <taxon>Bacteria</taxon>
        <taxon>Pseudomonadati</taxon>
        <taxon>Bdellovibrionota</taxon>
        <taxon>Oligoflexia</taxon>
        <taxon>Oligoflexales</taxon>
        <taxon>Pseudobacteriovoracaceae</taxon>
        <taxon>Pseudobacteriovorax</taxon>
    </lineage>
</organism>
<dbReference type="RefSeq" id="WP_132320906.1">
    <property type="nucleotide sequence ID" value="NZ_FWZT01000010.1"/>
</dbReference>
<feature type="region of interest" description="Disordered" evidence="1">
    <location>
        <begin position="198"/>
        <end position="218"/>
    </location>
</feature>
<dbReference type="Proteomes" id="UP000192907">
    <property type="component" value="Unassembled WGS sequence"/>
</dbReference>
<reference evidence="4" key="1">
    <citation type="submission" date="2017-04" db="EMBL/GenBank/DDBJ databases">
        <authorList>
            <person name="Varghese N."/>
            <person name="Submissions S."/>
        </authorList>
    </citation>
    <scope>NUCLEOTIDE SEQUENCE [LARGE SCALE GENOMIC DNA]</scope>
    <source>
        <strain evidence="4">RKEM611</strain>
    </source>
</reference>
<evidence type="ECO:0000256" key="1">
    <source>
        <dbReference type="SAM" id="MobiDB-lite"/>
    </source>
</evidence>
<dbReference type="InterPro" id="IPR036514">
    <property type="entry name" value="SGNH_hydro_sf"/>
</dbReference>
<dbReference type="InterPro" id="IPR051532">
    <property type="entry name" value="Ester_Hydrolysis_Enzymes"/>
</dbReference>
<dbReference type="STRING" id="1513793.SAMN06296036_110139"/>
<dbReference type="EMBL" id="FWZT01000010">
    <property type="protein sequence ID" value="SMF34197.1"/>
    <property type="molecule type" value="Genomic_DNA"/>
</dbReference>
<dbReference type="AlphaFoldDB" id="A0A1Y6C3J2"/>
<evidence type="ECO:0000313" key="3">
    <source>
        <dbReference type="EMBL" id="SMF34197.1"/>
    </source>
</evidence>
<dbReference type="GO" id="GO:0004622">
    <property type="term" value="F:phosphatidylcholine lysophospholipase activity"/>
    <property type="evidence" value="ECO:0007669"/>
    <property type="project" value="TreeGrafter"/>
</dbReference>
<dbReference type="PANTHER" id="PTHR30383">
    <property type="entry name" value="THIOESTERASE 1/PROTEASE 1/LYSOPHOSPHOLIPASE L1"/>
    <property type="match status" value="1"/>
</dbReference>
<evidence type="ECO:0000259" key="2">
    <source>
        <dbReference type="Pfam" id="PF13472"/>
    </source>
</evidence>
<dbReference type="SUPFAM" id="SSF52266">
    <property type="entry name" value="SGNH hydrolase"/>
    <property type="match status" value="1"/>
</dbReference>
<keyword evidence="4" id="KW-1185">Reference proteome</keyword>
<proteinExistence type="predicted"/>
<feature type="domain" description="SGNH hydrolase-type esterase" evidence="2">
    <location>
        <begin position="28"/>
        <end position="185"/>
    </location>
</feature>
<dbReference type="OrthoDB" id="5292456at2"/>
<dbReference type="CDD" id="cd01822">
    <property type="entry name" value="Lysophospholipase_L1_like"/>
    <property type="match status" value="1"/>
</dbReference>
<dbReference type="Gene3D" id="3.40.50.1110">
    <property type="entry name" value="SGNH hydrolase"/>
    <property type="match status" value="1"/>
</dbReference>
<gene>
    <name evidence="3" type="ORF">SAMN06296036_110139</name>
</gene>
<dbReference type="Pfam" id="PF13472">
    <property type="entry name" value="Lipase_GDSL_2"/>
    <property type="match status" value="1"/>
</dbReference>
<protein>
    <submittedName>
        <fullName evidence="3">Acyl-CoA thioesterase-1</fullName>
    </submittedName>
</protein>
<dbReference type="InterPro" id="IPR013830">
    <property type="entry name" value="SGNH_hydro"/>
</dbReference>
<sequence length="218" mass="24066">MQRFFGSLALILSITLSITSFGKGKILALGDSLTFGYEVEEEHTWPKLLEKKLGVPIINGGTAGATSAFGLPTLRFHLKRYTPDLVIYALGANDGLRGLDPKVTQKNIEEAVKLCQEKGIKLVLLGMKAPPNYGKTFPANFEAIYPTVAKKYDIPLMPFMLENVAGQKKLNQPDGIHPNAEGYKIIAENIYKVVTKHYDPTKHSKPEAGNKELQTRPK</sequence>